<reference evidence="2" key="1">
    <citation type="journal article" date="2006" name="PLoS Biol.">
        <title>Macronuclear genome sequence of the ciliate Tetrahymena thermophila, a model eukaryote.</title>
        <authorList>
            <person name="Eisen J.A."/>
            <person name="Coyne R.S."/>
            <person name="Wu M."/>
            <person name="Wu D."/>
            <person name="Thiagarajan M."/>
            <person name="Wortman J.R."/>
            <person name="Badger J.H."/>
            <person name="Ren Q."/>
            <person name="Amedeo P."/>
            <person name="Jones K.M."/>
            <person name="Tallon L.J."/>
            <person name="Delcher A.L."/>
            <person name="Salzberg S.L."/>
            <person name="Silva J.C."/>
            <person name="Haas B.J."/>
            <person name="Majoros W.H."/>
            <person name="Farzad M."/>
            <person name="Carlton J.M."/>
            <person name="Smith R.K. Jr."/>
            <person name="Garg J."/>
            <person name="Pearlman R.E."/>
            <person name="Karrer K.M."/>
            <person name="Sun L."/>
            <person name="Manning G."/>
            <person name="Elde N.C."/>
            <person name="Turkewitz A.P."/>
            <person name="Asai D.J."/>
            <person name="Wilkes D.E."/>
            <person name="Wang Y."/>
            <person name="Cai H."/>
            <person name="Collins K."/>
            <person name="Stewart B.A."/>
            <person name="Lee S.R."/>
            <person name="Wilamowska K."/>
            <person name="Weinberg Z."/>
            <person name="Ruzzo W.L."/>
            <person name="Wloga D."/>
            <person name="Gaertig J."/>
            <person name="Frankel J."/>
            <person name="Tsao C.-C."/>
            <person name="Gorovsky M.A."/>
            <person name="Keeling P.J."/>
            <person name="Waller R.F."/>
            <person name="Patron N.J."/>
            <person name="Cherry J.M."/>
            <person name="Stover N.A."/>
            <person name="Krieger C.J."/>
            <person name="del Toro C."/>
            <person name="Ryder H.F."/>
            <person name="Williamson S.C."/>
            <person name="Barbeau R.A."/>
            <person name="Hamilton E.P."/>
            <person name="Orias E."/>
        </authorList>
    </citation>
    <scope>NUCLEOTIDE SEQUENCE [LARGE SCALE GENOMIC DNA]</scope>
    <source>
        <strain evidence="2">SB210</strain>
    </source>
</reference>
<organism evidence="1 2">
    <name type="scientific">Tetrahymena thermophila (strain SB210)</name>
    <dbReference type="NCBI Taxonomy" id="312017"/>
    <lineage>
        <taxon>Eukaryota</taxon>
        <taxon>Sar</taxon>
        <taxon>Alveolata</taxon>
        <taxon>Ciliophora</taxon>
        <taxon>Intramacronucleata</taxon>
        <taxon>Oligohymenophorea</taxon>
        <taxon>Hymenostomatida</taxon>
        <taxon>Tetrahymenina</taxon>
        <taxon>Tetrahymenidae</taxon>
        <taxon>Tetrahymena</taxon>
    </lineage>
</organism>
<dbReference type="GeneID" id="7822843"/>
<proteinExistence type="predicted"/>
<accession>Q22C46</accession>
<dbReference type="Gene3D" id="3.80.10.10">
    <property type="entry name" value="Ribonuclease Inhibitor"/>
    <property type="match status" value="1"/>
</dbReference>
<dbReference type="HOGENOM" id="CLU_815059_0_0_1"/>
<dbReference type="KEGG" id="tet:TTHERM_01076930"/>
<protein>
    <recommendedName>
        <fullName evidence="3">Kinase domain protein</fullName>
    </recommendedName>
</protein>
<keyword evidence="2" id="KW-1185">Reference proteome</keyword>
<evidence type="ECO:0008006" key="3">
    <source>
        <dbReference type="Google" id="ProtNLM"/>
    </source>
</evidence>
<dbReference type="AlphaFoldDB" id="Q22C46"/>
<name>Q22C46_TETTS</name>
<dbReference type="InParanoid" id="Q22C46"/>
<dbReference type="InterPro" id="IPR032675">
    <property type="entry name" value="LRR_dom_sf"/>
</dbReference>
<gene>
    <name evidence="1" type="ORF">TTHERM_01076930</name>
</gene>
<evidence type="ECO:0000313" key="1">
    <source>
        <dbReference type="EMBL" id="EAR82866.2"/>
    </source>
</evidence>
<evidence type="ECO:0000313" key="2">
    <source>
        <dbReference type="Proteomes" id="UP000009168"/>
    </source>
</evidence>
<dbReference type="RefSeq" id="XP_001030529.2">
    <property type="nucleotide sequence ID" value="XM_001030529.2"/>
</dbReference>
<dbReference type="EMBL" id="GG662686">
    <property type="protein sequence ID" value="EAR82866.2"/>
    <property type="molecule type" value="Genomic_DNA"/>
</dbReference>
<dbReference type="SUPFAM" id="SSF52047">
    <property type="entry name" value="RNI-like"/>
    <property type="match status" value="1"/>
</dbReference>
<sequence>MISKEKSTFFNSCRKQKINNYLIKFTKIIKIKLEKNTLKKMKFINQKYKLKYRNLLEDKSSLLMNDLIECQSMTQLSIEFLEVTHKDEYQCCCSDFDFDFDSFYNISLISDKTISKILKNLNSCKDLQILKIKIKNIGYSPIEVKNLIFGIANIQKLTNLSLTFKQSFFDEKCMVHLAEEIINCQNLKTLALSFKQELITTLSIHNLIDSISKITQLESLKLKFINNLKDKFSFYEVLSQITRVSNPNLKNLSLDLSYNLINYEKILEVGDLLTKLKNLKSFELNLTSTDINEEQFSILCLELLNIKSLLNLSLLLRGNYIGDSGILSLIKLLKSSQNIKIFTVDLRSNQICLYCNQFLQEFLESLKNLFYLNLYYGRISFSSINMQIMNKAKRLIQYEENIKSKEYSKSESPPQFKEKEQQLIWESNHYKTHKHNNKDIDNDQDTSYEFDFDDFNMQLFE</sequence>
<dbReference type="Proteomes" id="UP000009168">
    <property type="component" value="Unassembled WGS sequence"/>
</dbReference>